<evidence type="ECO:0000259" key="4">
    <source>
        <dbReference type="PROSITE" id="PS01124"/>
    </source>
</evidence>
<keyword evidence="1" id="KW-0805">Transcription regulation</keyword>
<dbReference type="SUPFAM" id="SSF51215">
    <property type="entry name" value="Regulatory protein AraC"/>
    <property type="match status" value="1"/>
</dbReference>
<evidence type="ECO:0000256" key="2">
    <source>
        <dbReference type="ARBA" id="ARBA00023125"/>
    </source>
</evidence>
<dbReference type="OrthoDB" id="2237754at2"/>
<evidence type="ECO:0000313" key="6">
    <source>
        <dbReference type="Proteomes" id="UP000300879"/>
    </source>
</evidence>
<dbReference type="PANTHER" id="PTHR43280:SF28">
    <property type="entry name" value="HTH-TYPE TRANSCRIPTIONAL ACTIVATOR RHAS"/>
    <property type="match status" value="1"/>
</dbReference>
<dbReference type="InterPro" id="IPR018060">
    <property type="entry name" value="HTH_AraC"/>
</dbReference>
<keyword evidence="6" id="KW-1185">Reference proteome</keyword>
<dbReference type="Pfam" id="PF12833">
    <property type="entry name" value="HTH_18"/>
    <property type="match status" value="1"/>
</dbReference>
<evidence type="ECO:0000256" key="3">
    <source>
        <dbReference type="ARBA" id="ARBA00023163"/>
    </source>
</evidence>
<dbReference type="AlphaFoldDB" id="A0A4P8XJ32"/>
<dbReference type="InterPro" id="IPR003313">
    <property type="entry name" value="AraC-bd"/>
</dbReference>
<keyword evidence="2" id="KW-0238">DNA-binding</keyword>
<dbReference type="PANTHER" id="PTHR43280">
    <property type="entry name" value="ARAC-FAMILY TRANSCRIPTIONAL REGULATOR"/>
    <property type="match status" value="1"/>
</dbReference>
<evidence type="ECO:0000313" key="5">
    <source>
        <dbReference type="EMBL" id="QCT01530.1"/>
    </source>
</evidence>
<dbReference type="GO" id="GO:0043565">
    <property type="term" value="F:sequence-specific DNA binding"/>
    <property type="evidence" value="ECO:0007669"/>
    <property type="project" value="InterPro"/>
</dbReference>
<dbReference type="EMBL" id="CP040396">
    <property type="protein sequence ID" value="QCT01530.1"/>
    <property type="molecule type" value="Genomic_DNA"/>
</dbReference>
<dbReference type="InterPro" id="IPR018062">
    <property type="entry name" value="HTH_AraC-typ_CS"/>
</dbReference>
<dbReference type="RefSeq" id="WP_138224651.1">
    <property type="nucleotide sequence ID" value="NZ_CP040396.1"/>
</dbReference>
<protein>
    <submittedName>
        <fullName evidence="5">Transcriptional regulator</fullName>
    </submittedName>
</protein>
<dbReference type="InterPro" id="IPR020449">
    <property type="entry name" value="Tscrpt_reg_AraC-type_HTH"/>
</dbReference>
<dbReference type="PROSITE" id="PS00041">
    <property type="entry name" value="HTH_ARAC_FAMILY_1"/>
    <property type="match status" value="1"/>
</dbReference>
<dbReference type="InterPro" id="IPR009057">
    <property type="entry name" value="Homeodomain-like_sf"/>
</dbReference>
<organism evidence="5 6">
    <name type="scientific">Paenibacillus algicola</name>
    <dbReference type="NCBI Taxonomy" id="2565926"/>
    <lineage>
        <taxon>Bacteria</taxon>
        <taxon>Bacillati</taxon>
        <taxon>Bacillota</taxon>
        <taxon>Bacilli</taxon>
        <taxon>Bacillales</taxon>
        <taxon>Paenibacillaceae</taxon>
        <taxon>Paenibacillus</taxon>
    </lineage>
</organism>
<reference evidence="5 6" key="1">
    <citation type="submission" date="2019-05" db="EMBL/GenBank/DDBJ databases">
        <authorList>
            <person name="Chen C."/>
        </authorList>
    </citation>
    <scope>NUCLEOTIDE SEQUENCE [LARGE SCALE GENOMIC DNA]</scope>
    <source>
        <strain evidence="5 6">HB172198</strain>
    </source>
</reference>
<dbReference type="SMART" id="SM00342">
    <property type="entry name" value="HTH_ARAC"/>
    <property type="match status" value="1"/>
</dbReference>
<sequence length="294" mass="34021">MTTTSKPFRHSYGFRFRDIPSYSVSMIRGVGWENIMSTDYNWNGLTREDTSMVLFQYTVSGSGQIRIGDQLYSLNAGNGFLVSVPSDHHYYFPQGSSHWEFLYITLTGDILPIYEEITSNLDPIFSLSAESSTVQLLRNIFEMAHRKQIMDGYVSSSLAYQFLTELSRISIYPQTLQHFPRGIQKVLDYMELHYESAVSLEEFANIAEMSKYHFLREFRRCKGITPIEYLIKLRIEKAAHLIRTTEISLKDISRAVGFANGNYFSKVFRSWVGVSPGQFRRDHSLIASDHLFFR</sequence>
<dbReference type="Gene3D" id="2.60.120.280">
    <property type="entry name" value="Regulatory protein AraC"/>
    <property type="match status" value="1"/>
</dbReference>
<feature type="domain" description="HTH araC/xylS-type" evidence="4">
    <location>
        <begin position="184"/>
        <end position="282"/>
    </location>
</feature>
<dbReference type="Pfam" id="PF02311">
    <property type="entry name" value="AraC_binding"/>
    <property type="match status" value="1"/>
</dbReference>
<name>A0A4P8XJ32_9BACL</name>
<dbReference type="Proteomes" id="UP000300879">
    <property type="component" value="Chromosome"/>
</dbReference>
<dbReference type="InterPro" id="IPR037923">
    <property type="entry name" value="HTH-like"/>
</dbReference>
<evidence type="ECO:0000256" key="1">
    <source>
        <dbReference type="ARBA" id="ARBA00023015"/>
    </source>
</evidence>
<proteinExistence type="predicted"/>
<dbReference type="GO" id="GO:0003700">
    <property type="term" value="F:DNA-binding transcription factor activity"/>
    <property type="evidence" value="ECO:0007669"/>
    <property type="project" value="InterPro"/>
</dbReference>
<gene>
    <name evidence="5" type="ORF">E6C60_0809</name>
</gene>
<dbReference type="KEGG" id="palo:E6C60_0809"/>
<dbReference type="PRINTS" id="PR00032">
    <property type="entry name" value="HTHARAC"/>
</dbReference>
<dbReference type="SUPFAM" id="SSF46689">
    <property type="entry name" value="Homeodomain-like"/>
    <property type="match status" value="2"/>
</dbReference>
<accession>A0A4P8XJ32</accession>
<dbReference type="Gene3D" id="1.10.10.60">
    <property type="entry name" value="Homeodomain-like"/>
    <property type="match status" value="2"/>
</dbReference>
<dbReference type="PROSITE" id="PS01124">
    <property type="entry name" value="HTH_ARAC_FAMILY_2"/>
    <property type="match status" value="1"/>
</dbReference>
<keyword evidence="3" id="KW-0804">Transcription</keyword>